<evidence type="ECO:0000313" key="7">
    <source>
        <dbReference type="EMBL" id="OQW51435.1"/>
    </source>
</evidence>
<feature type="coiled-coil region" evidence="5">
    <location>
        <begin position="545"/>
        <end position="572"/>
    </location>
</feature>
<name>A0A1W9HVF9_9HYPH</name>
<evidence type="ECO:0000256" key="1">
    <source>
        <dbReference type="ARBA" id="ARBA00005417"/>
    </source>
</evidence>
<dbReference type="AlphaFoldDB" id="A0A1W9HVF9"/>
<dbReference type="InterPro" id="IPR050611">
    <property type="entry name" value="ABCF"/>
</dbReference>
<evidence type="ECO:0000256" key="2">
    <source>
        <dbReference type="ARBA" id="ARBA00022737"/>
    </source>
</evidence>
<dbReference type="Pfam" id="PF12848">
    <property type="entry name" value="ABC_tran_Xtn"/>
    <property type="match status" value="1"/>
</dbReference>
<evidence type="ECO:0000313" key="8">
    <source>
        <dbReference type="Proteomes" id="UP000192872"/>
    </source>
</evidence>
<proteinExistence type="inferred from homology"/>
<keyword evidence="5" id="KW-0175">Coiled coil</keyword>
<dbReference type="InterPro" id="IPR017871">
    <property type="entry name" value="ABC_transporter-like_CS"/>
</dbReference>
<dbReference type="Gene3D" id="3.40.50.300">
    <property type="entry name" value="P-loop containing nucleotide triphosphate hydrolases"/>
    <property type="match status" value="2"/>
</dbReference>
<dbReference type="SUPFAM" id="SSF52540">
    <property type="entry name" value="P-loop containing nucleoside triphosphate hydrolases"/>
    <property type="match status" value="2"/>
</dbReference>
<feature type="domain" description="ABC transporter" evidence="6">
    <location>
        <begin position="2"/>
        <end position="243"/>
    </location>
</feature>
<dbReference type="GO" id="GO:0016887">
    <property type="term" value="F:ATP hydrolysis activity"/>
    <property type="evidence" value="ECO:0007669"/>
    <property type="project" value="InterPro"/>
</dbReference>
<reference evidence="7 8" key="1">
    <citation type="journal article" date="2017" name="Water Res.">
        <title>Comammox in drinking water systems.</title>
        <authorList>
            <person name="Wang Y."/>
            <person name="Ma L."/>
            <person name="Mao Y."/>
            <person name="Jiang X."/>
            <person name="Xia Y."/>
            <person name="Yu K."/>
            <person name="Li B."/>
            <person name="Zhang T."/>
        </authorList>
    </citation>
    <scope>NUCLEOTIDE SEQUENCE [LARGE SCALE GENOMIC DNA]</scope>
    <source>
        <strain evidence="7">SG_bin8</strain>
    </source>
</reference>
<dbReference type="RefSeq" id="WP_376802410.1">
    <property type="nucleotide sequence ID" value="NZ_DBNB01000015.1"/>
</dbReference>
<evidence type="ECO:0000259" key="6">
    <source>
        <dbReference type="PROSITE" id="PS50893"/>
    </source>
</evidence>
<dbReference type="PANTHER" id="PTHR19211">
    <property type="entry name" value="ATP-BINDING TRANSPORT PROTEIN-RELATED"/>
    <property type="match status" value="1"/>
</dbReference>
<feature type="domain" description="ABC transporter" evidence="6">
    <location>
        <begin position="311"/>
        <end position="525"/>
    </location>
</feature>
<keyword evidence="4" id="KW-0067">ATP-binding</keyword>
<dbReference type="SMART" id="SM00382">
    <property type="entry name" value="AAA"/>
    <property type="match status" value="2"/>
</dbReference>
<accession>A0A1W9HVF9</accession>
<dbReference type="InterPro" id="IPR027417">
    <property type="entry name" value="P-loop_NTPase"/>
</dbReference>
<dbReference type="FunFam" id="3.40.50.300:FF:000011">
    <property type="entry name" value="Putative ABC transporter ATP-binding component"/>
    <property type="match status" value="1"/>
</dbReference>
<comment type="similarity">
    <text evidence="1">Belongs to the ABC transporter superfamily.</text>
</comment>
<dbReference type="InterPro" id="IPR032781">
    <property type="entry name" value="ABC_tran_Xtn"/>
</dbReference>
<gene>
    <name evidence="7" type="ORF">A4S15_11455</name>
</gene>
<evidence type="ECO:0000256" key="5">
    <source>
        <dbReference type="SAM" id="Coils"/>
    </source>
</evidence>
<dbReference type="InterPro" id="IPR003593">
    <property type="entry name" value="AAA+_ATPase"/>
</dbReference>
<sequence length="623" mass="68073">MIRLSNVVCRVAGRTLLDQASVTVPDGARVGFVGRNGAGKTTLFRLLTGELAPDSGEIDIARGRRLGQVAQEAPATSIAIRDIVLAADEERAQLLAEAENTQDPERVAIIHGRLRDIAAHAAPARAARILAGLGFDEAAQARPASEFSGGWRMRVALAAMLFREPHILLLDEPTNYLDLEGTLWLEAHLASYPHTVIIVSHDRDLLNGAVDHIIHLDQAKLSFWAGNYDRFAEQLAEQRLLNQKAARKQAEERAHLQAFVDRFRASATKASQAQSRLKRLAKMVPISVDQHEQQVNFLFPAPAKTLASPLLAFDDVSVGYNDQAILQHMSLRLDADDRIGLLGSNGNGKSTFAKLVCQRLQPMTGRLTRAPALSAGYFAQHQLDELRPEENVLNHLRRLMPAQSEASVRARAAQYGFSGDRAETAVGALSGGERARLLLNLAAFYSPHLLVLDEPTNHLDMVAREALVTAINEFSGAVILISHDRSLLDACVDRLWLVGNGTVTRFDGDLDDYRDQVLAAAGGVIKDKGSVKPAAKPAAPDRQAIAATRTRIQRLEQEIEQARQRIVAIDTLLADPKLYARDPKKAGELARLRKNAGLGLGLAEEDWLKANEALERLQTSGSR</sequence>
<dbReference type="PANTHER" id="PTHR19211:SF14">
    <property type="entry name" value="ATP-BINDING CASSETTE SUB-FAMILY F MEMBER 1"/>
    <property type="match status" value="1"/>
</dbReference>
<dbReference type="GO" id="GO:0005524">
    <property type="term" value="F:ATP binding"/>
    <property type="evidence" value="ECO:0007669"/>
    <property type="project" value="UniProtKB-KW"/>
</dbReference>
<evidence type="ECO:0000256" key="4">
    <source>
        <dbReference type="ARBA" id="ARBA00022840"/>
    </source>
</evidence>
<dbReference type="EMBL" id="LWDL01000019">
    <property type="protein sequence ID" value="OQW51435.1"/>
    <property type="molecule type" value="Genomic_DNA"/>
</dbReference>
<keyword evidence="3" id="KW-0547">Nucleotide-binding</keyword>
<dbReference type="STRING" id="1827387.A4S15_11455"/>
<protein>
    <submittedName>
        <fullName evidence="7">Glycosyl transferase family 1</fullName>
    </submittedName>
</protein>
<organism evidence="7 8">
    <name type="scientific">Candidatus Raskinella chloraquaticus</name>
    <dbReference type="NCBI Taxonomy" id="1951219"/>
    <lineage>
        <taxon>Bacteria</taxon>
        <taxon>Pseudomonadati</taxon>
        <taxon>Pseudomonadota</taxon>
        <taxon>Alphaproteobacteria</taxon>
        <taxon>Hyphomicrobiales</taxon>
        <taxon>Phreatobacteraceae</taxon>
        <taxon>Candidatus Raskinella</taxon>
    </lineage>
</organism>
<dbReference type="PROSITE" id="PS50893">
    <property type="entry name" value="ABC_TRANSPORTER_2"/>
    <property type="match status" value="2"/>
</dbReference>
<dbReference type="Proteomes" id="UP000192872">
    <property type="component" value="Unassembled WGS sequence"/>
</dbReference>
<dbReference type="PROSITE" id="PS00211">
    <property type="entry name" value="ABC_TRANSPORTER_1"/>
    <property type="match status" value="1"/>
</dbReference>
<keyword evidence="7" id="KW-0808">Transferase</keyword>
<dbReference type="GO" id="GO:0016740">
    <property type="term" value="F:transferase activity"/>
    <property type="evidence" value="ECO:0007669"/>
    <property type="project" value="UniProtKB-KW"/>
</dbReference>
<dbReference type="Pfam" id="PF00005">
    <property type="entry name" value="ABC_tran"/>
    <property type="match status" value="2"/>
</dbReference>
<evidence type="ECO:0000256" key="3">
    <source>
        <dbReference type="ARBA" id="ARBA00022741"/>
    </source>
</evidence>
<dbReference type="CDD" id="cd03221">
    <property type="entry name" value="ABCF_EF-3"/>
    <property type="match status" value="2"/>
</dbReference>
<keyword evidence="2" id="KW-0677">Repeat</keyword>
<comment type="caution">
    <text evidence="7">The sequence shown here is derived from an EMBL/GenBank/DDBJ whole genome shotgun (WGS) entry which is preliminary data.</text>
</comment>
<dbReference type="InterPro" id="IPR003439">
    <property type="entry name" value="ABC_transporter-like_ATP-bd"/>
</dbReference>